<organism evidence="1 2">
    <name type="scientific">Trichinella patagoniensis</name>
    <dbReference type="NCBI Taxonomy" id="990121"/>
    <lineage>
        <taxon>Eukaryota</taxon>
        <taxon>Metazoa</taxon>
        <taxon>Ecdysozoa</taxon>
        <taxon>Nematoda</taxon>
        <taxon>Enoplea</taxon>
        <taxon>Dorylaimia</taxon>
        <taxon>Trichinellida</taxon>
        <taxon>Trichinellidae</taxon>
        <taxon>Trichinella</taxon>
    </lineage>
</organism>
<sequence>MRIQPSVLFQQVGWMKLKKKRFNNDHIIISHCIAVAAVRRNNKQETAVGWNAPPALPSPQLGKMPVIYHCRVACRFEDNEQKPPNERKRSGRVHQYINCVYLPSLLFANAEDPTVGLIVESSSDGGRSLWANSEARSPAPGNRIRPENTQICRNYGRP</sequence>
<accession>A0A0V0ZGB1</accession>
<evidence type="ECO:0000313" key="2">
    <source>
        <dbReference type="Proteomes" id="UP000054783"/>
    </source>
</evidence>
<dbReference type="Proteomes" id="UP000054783">
    <property type="component" value="Unassembled WGS sequence"/>
</dbReference>
<proteinExistence type="predicted"/>
<protein>
    <submittedName>
        <fullName evidence="1">Uncharacterized protein</fullName>
    </submittedName>
</protein>
<dbReference type="OrthoDB" id="5917441at2759"/>
<comment type="caution">
    <text evidence="1">The sequence shown here is derived from an EMBL/GenBank/DDBJ whole genome shotgun (WGS) entry which is preliminary data.</text>
</comment>
<dbReference type="EMBL" id="JYDQ01000196">
    <property type="protein sequence ID" value="KRY11379.1"/>
    <property type="molecule type" value="Genomic_DNA"/>
</dbReference>
<dbReference type="AlphaFoldDB" id="A0A0V0ZGB1"/>
<evidence type="ECO:0000313" key="1">
    <source>
        <dbReference type="EMBL" id="KRY11379.1"/>
    </source>
</evidence>
<keyword evidence="2" id="KW-1185">Reference proteome</keyword>
<gene>
    <name evidence="1" type="ORF">T12_13691</name>
</gene>
<name>A0A0V0ZGB1_9BILA</name>
<reference evidence="1 2" key="1">
    <citation type="submission" date="2015-01" db="EMBL/GenBank/DDBJ databases">
        <title>Evolution of Trichinella species and genotypes.</title>
        <authorList>
            <person name="Korhonen P.K."/>
            <person name="Edoardo P."/>
            <person name="Giuseppe L.R."/>
            <person name="Gasser R.B."/>
        </authorList>
    </citation>
    <scope>NUCLEOTIDE SEQUENCE [LARGE SCALE GENOMIC DNA]</scope>
    <source>
        <strain evidence="1">ISS2496</strain>
    </source>
</reference>